<dbReference type="GO" id="GO:0005737">
    <property type="term" value="C:cytoplasm"/>
    <property type="evidence" value="ECO:0007669"/>
    <property type="project" value="InterPro"/>
</dbReference>
<dbReference type="InterPro" id="IPR023753">
    <property type="entry name" value="FAD/NAD-binding_dom"/>
</dbReference>
<evidence type="ECO:0000256" key="5">
    <source>
        <dbReference type="ARBA" id="ARBA00023284"/>
    </source>
</evidence>
<keyword evidence="3 6" id="KW-0560">Oxidoreductase</keyword>
<keyword evidence="1 6" id="KW-0285">Flavoprotein</keyword>
<dbReference type="PRINTS" id="PR00469">
    <property type="entry name" value="PNDRDTASEII"/>
</dbReference>
<keyword evidence="2 6" id="KW-0274">FAD</keyword>
<dbReference type="PROSITE" id="PS00573">
    <property type="entry name" value="PYRIDINE_REDOX_2"/>
    <property type="match status" value="1"/>
</dbReference>
<keyword evidence="10" id="KW-1185">Reference proteome</keyword>
<keyword evidence="4" id="KW-1015">Disulfide bond</keyword>
<dbReference type="Pfam" id="PF07992">
    <property type="entry name" value="Pyr_redox_2"/>
    <property type="match status" value="1"/>
</dbReference>
<dbReference type="NCBIfam" id="TIGR01292">
    <property type="entry name" value="TRX_reduct"/>
    <property type="match status" value="1"/>
</dbReference>
<dbReference type="Proteomes" id="UP000027665">
    <property type="component" value="Unassembled WGS sequence"/>
</dbReference>
<dbReference type="RefSeq" id="WP_037978327.1">
    <property type="nucleotide sequence ID" value="NZ_CAMETI010000018.1"/>
</dbReference>
<dbReference type="OrthoDB" id="9806179at2"/>
<comment type="subunit">
    <text evidence="6">Homodimer.</text>
</comment>
<evidence type="ECO:0000256" key="7">
    <source>
        <dbReference type="RuleBase" id="RU003881"/>
    </source>
</evidence>
<evidence type="ECO:0000256" key="2">
    <source>
        <dbReference type="ARBA" id="ARBA00022827"/>
    </source>
</evidence>
<comment type="cofactor">
    <cofactor evidence="7">
        <name>FAD</name>
        <dbReference type="ChEBI" id="CHEBI:57692"/>
    </cofactor>
    <text evidence="7">Binds 1 FAD per subunit.</text>
</comment>
<dbReference type="GO" id="GO:0019430">
    <property type="term" value="P:removal of superoxide radicals"/>
    <property type="evidence" value="ECO:0007669"/>
    <property type="project" value="UniProtKB-UniRule"/>
</dbReference>
<sequence>MEKRELVIIGAGPAGLAAAVYGRRAGLDTLILEKGIAGGQINITDEIENWPGTIHSTGSELGEAFRKHAEHFKAEFRSCTVNKIELRSGSKIVVTDQGEIEAEAVILATGASFRKLGCPGEAEFTGAGVSYCAVCDAAFFEGETIAVVGGGNVAVEEAGYLTKFADKVYVIHRRDEWRADRFATEQALANPKIVPIWNSVVQSIEGEGVVEKLVLRNVKSGDISDLPVAGCFVFVGTEPNVSYLKPDNSLVEQAKGGWIVTNDRMETNVEGIFAAGDIRDKYLRQVVTAAGDGAVAAMAAYAYISGQLHLRSVLIEPEEVIALFTSSIEQRQIDLQVQAEKFAKESGKKIAFIDGYRNGKMAEKLGIAKLPALIEMKKGAMARCEEPKTIEDVKKFVG</sequence>
<dbReference type="InterPro" id="IPR050097">
    <property type="entry name" value="Ferredoxin-NADP_redctase_2"/>
</dbReference>
<dbReference type="EC" id="1.8.1.9" evidence="6"/>
<evidence type="ECO:0000256" key="1">
    <source>
        <dbReference type="ARBA" id="ARBA00022630"/>
    </source>
</evidence>
<dbReference type="eggNOG" id="COG0492">
    <property type="taxonomic scope" value="Bacteria"/>
</dbReference>
<dbReference type="SUPFAM" id="SSF51905">
    <property type="entry name" value="FAD/NAD(P)-binding domain"/>
    <property type="match status" value="1"/>
</dbReference>
<keyword evidence="5 6" id="KW-0676">Redox-active center</keyword>
<dbReference type="PRINTS" id="PR00368">
    <property type="entry name" value="FADPNR"/>
</dbReference>
<dbReference type="EMBL" id="JMKI01000053">
    <property type="protein sequence ID" value="KEJ91290.1"/>
    <property type="molecule type" value="Genomic_DNA"/>
</dbReference>
<evidence type="ECO:0000256" key="3">
    <source>
        <dbReference type="ARBA" id="ARBA00023002"/>
    </source>
</evidence>
<keyword evidence="7" id="KW-0521">NADP</keyword>
<evidence type="ECO:0000313" key="10">
    <source>
        <dbReference type="Proteomes" id="UP000027665"/>
    </source>
</evidence>
<dbReference type="PATRIC" id="fig|2754.20.peg.1924"/>
<dbReference type="GeneID" id="90984579"/>
<dbReference type="AlphaFoldDB" id="A0A073INX3"/>
<dbReference type="Gene3D" id="3.50.50.60">
    <property type="entry name" value="FAD/NAD(P)-binding domain"/>
    <property type="match status" value="2"/>
</dbReference>
<comment type="caution">
    <text evidence="9">The sequence shown here is derived from an EMBL/GenBank/DDBJ whole genome shotgun (WGS) entry which is preliminary data.</text>
</comment>
<proteinExistence type="inferred from homology"/>
<dbReference type="InterPro" id="IPR036188">
    <property type="entry name" value="FAD/NAD-bd_sf"/>
</dbReference>
<comment type="similarity">
    <text evidence="6">Belongs to the class-II pyridine nucleotide-disulfide oxidoreductase family.</text>
</comment>
<comment type="catalytic activity">
    <reaction evidence="6">
        <text>[thioredoxin]-dithiol + NADP(+) = [thioredoxin]-disulfide + NADPH + H(+)</text>
        <dbReference type="Rhea" id="RHEA:20345"/>
        <dbReference type="Rhea" id="RHEA-COMP:10698"/>
        <dbReference type="Rhea" id="RHEA-COMP:10700"/>
        <dbReference type="ChEBI" id="CHEBI:15378"/>
        <dbReference type="ChEBI" id="CHEBI:29950"/>
        <dbReference type="ChEBI" id="CHEBI:50058"/>
        <dbReference type="ChEBI" id="CHEBI:57783"/>
        <dbReference type="ChEBI" id="CHEBI:58349"/>
        <dbReference type="EC" id="1.8.1.9"/>
    </reaction>
</comment>
<evidence type="ECO:0000313" key="9">
    <source>
        <dbReference type="EMBL" id="KEJ91290.1"/>
    </source>
</evidence>
<feature type="domain" description="FAD/NAD(P)-binding" evidence="8">
    <location>
        <begin position="5"/>
        <end position="293"/>
    </location>
</feature>
<evidence type="ECO:0000259" key="8">
    <source>
        <dbReference type="Pfam" id="PF07992"/>
    </source>
</evidence>
<name>A0A073INX3_9BACT</name>
<protein>
    <recommendedName>
        <fullName evidence="6">Thioredoxin reductase</fullName>
        <ecNumber evidence="6">1.8.1.9</ecNumber>
    </recommendedName>
</protein>
<organism evidence="9 10">
    <name type="scientific">Synergistes jonesii</name>
    <dbReference type="NCBI Taxonomy" id="2754"/>
    <lineage>
        <taxon>Bacteria</taxon>
        <taxon>Thermotogati</taxon>
        <taxon>Synergistota</taxon>
        <taxon>Synergistia</taxon>
        <taxon>Synergistales</taxon>
        <taxon>Synergistaceae</taxon>
        <taxon>Synergistes</taxon>
    </lineage>
</organism>
<reference evidence="9 10" key="1">
    <citation type="submission" date="2014-04" db="EMBL/GenBank/DDBJ databases">
        <title>Draft Genome Sequence of Synergistes jonesii.</title>
        <authorList>
            <person name="Coil D.A."/>
            <person name="Eisen J.A."/>
            <person name="Holland-Moritz H.E."/>
        </authorList>
    </citation>
    <scope>NUCLEOTIDE SEQUENCE [LARGE SCALE GENOMIC DNA]</scope>
    <source>
        <strain evidence="9 10">78-1</strain>
    </source>
</reference>
<dbReference type="InterPro" id="IPR005982">
    <property type="entry name" value="Thioredox_Rdtase"/>
</dbReference>
<evidence type="ECO:0000256" key="4">
    <source>
        <dbReference type="ARBA" id="ARBA00023157"/>
    </source>
</evidence>
<gene>
    <name evidence="9" type="ORF">EH55_11355</name>
</gene>
<dbReference type="STRING" id="2754.EH55_11355"/>
<evidence type="ECO:0000256" key="6">
    <source>
        <dbReference type="RuleBase" id="RU003880"/>
    </source>
</evidence>
<dbReference type="GO" id="GO:0004791">
    <property type="term" value="F:thioredoxin-disulfide reductase (NADPH) activity"/>
    <property type="evidence" value="ECO:0007669"/>
    <property type="project" value="UniProtKB-UniRule"/>
</dbReference>
<dbReference type="InterPro" id="IPR008255">
    <property type="entry name" value="Pyr_nucl-diS_OxRdtase_2_AS"/>
</dbReference>
<dbReference type="PANTHER" id="PTHR48105">
    <property type="entry name" value="THIOREDOXIN REDUCTASE 1-RELATED-RELATED"/>
    <property type="match status" value="1"/>
</dbReference>
<accession>A0A073INX3</accession>